<protein>
    <submittedName>
        <fullName evidence="2">Uncharacterized protein</fullName>
    </submittedName>
</protein>
<reference evidence="2" key="1">
    <citation type="submission" date="2022-03" db="EMBL/GenBank/DDBJ databases">
        <authorList>
            <person name="Tunstrom K."/>
        </authorList>
    </citation>
    <scope>NUCLEOTIDE SEQUENCE</scope>
</reference>
<gene>
    <name evidence="2" type="ORF">EEDITHA_LOCUS2397</name>
</gene>
<feature type="compositionally biased region" description="Low complexity" evidence="1">
    <location>
        <begin position="27"/>
        <end position="45"/>
    </location>
</feature>
<dbReference type="AlphaFoldDB" id="A0AAU9TJ58"/>
<keyword evidence="3" id="KW-1185">Reference proteome</keyword>
<dbReference type="EMBL" id="CAKOGL010000005">
    <property type="protein sequence ID" value="CAH2085967.1"/>
    <property type="molecule type" value="Genomic_DNA"/>
</dbReference>
<organism evidence="2 3">
    <name type="scientific">Euphydryas editha</name>
    <name type="common">Edith's checkerspot</name>
    <dbReference type="NCBI Taxonomy" id="104508"/>
    <lineage>
        <taxon>Eukaryota</taxon>
        <taxon>Metazoa</taxon>
        <taxon>Ecdysozoa</taxon>
        <taxon>Arthropoda</taxon>
        <taxon>Hexapoda</taxon>
        <taxon>Insecta</taxon>
        <taxon>Pterygota</taxon>
        <taxon>Neoptera</taxon>
        <taxon>Endopterygota</taxon>
        <taxon>Lepidoptera</taxon>
        <taxon>Glossata</taxon>
        <taxon>Ditrysia</taxon>
        <taxon>Papilionoidea</taxon>
        <taxon>Nymphalidae</taxon>
        <taxon>Nymphalinae</taxon>
        <taxon>Euphydryas</taxon>
    </lineage>
</organism>
<comment type="caution">
    <text evidence="2">The sequence shown here is derived from an EMBL/GenBank/DDBJ whole genome shotgun (WGS) entry which is preliminary data.</text>
</comment>
<evidence type="ECO:0000256" key="1">
    <source>
        <dbReference type="SAM" id="MobiDB-lite"/>
    </source>
</evidence>
<dbReference type="Proteomes" id="UP001153954">
    <property type="component" value="Unassembled WGS sequence"/>
</dbReference>
<proteinExistence type="predicted"/>
<sequence>MQSVVATAKARPSILTVVGHGSETGRAAASDVASAGAAGGLSPDATADNDDGPGLRADRRPRPRCCATAAHYCGPCLACTEFNFGYTTINTN</sequence>
<name>A0AAU9TJ58_EUPED</name>
<accession>A0AAU9TJ58</accession>
<feature type="region of interest" description="Disordered" evidence="1">
    <location>
        <begin position="26"/>
        <end position="60"/>
    </location>
</feature>
<evidence type="ECO:0000313" key="2">
    <source>
        <dbReference type="EMBL" id="CAH2085967.1"/>
    </source>
</evidence>
<evidence type="ECO:0000313" key="3">
    <source>
        <dbReference type="Proteomes" id="UP001153954"/>
    </source>
</evidence>